<dbReference type="WBParaSite" id="JU765_v2.g16829.t1">
    <property type="protein sequence ID" value="JU765_v2.g16829.t1"/>
    <property type="gene ID" value="JU765_v2.g16829"/>
</dbReference>
<dbReference type="Proteomes" id="UP000887576">
    <property type="component" value="Unplaced"/>
</dbReference>
<name>A0AC34QJ02_9BILA</name>
<protein>
    <submittedName>
        <fullName evidence="2">Uncharacterized protein</fullName>
    </submittedName>
</protein>
<evidence type="ECO:0000313" key="2">
    <source>
        <dbReference type="WBParaSite" id="JU765_v2.g16829.t1"/>
    </source>
</evidence>
<evidence type="ECO:0000313" key="1">
    <source>
        <dbReference type="Proteomes" id="UP000887576"/>
    </source>
</evidence>
<organism evidence="1 2">
    <name type="scientific">Panagrolaimus sp. JU765</name>
    <dbReference type="NCBI Taxonomy" id="591449"/>
    <lineage>
        <taxon>Eukaryota</taxon>
        <taxon>Metazoa</taxon>
        <taxon>Ecdysozoa</taxon>
        <taxon>Nematoda</taxon>
        <taxon>Chromadorea</taxon>
        <taxon>Rhabditida</taxon>
        <taxon>Tylenchina</taxon>
        <taxon>Panagrolaimomorpha</taxon>
        <taxon>Panagrolaimoidea</taxon>
        <taxon>Panagrolaimidae</taxon>
        <taxon>Panagrolaimus</taxon>
    </lineage>
</organism>
<accession>A0AC34QJ02</accession>
<proteinExistence type="predicted"/>
<sequence length="132" mass="15750">MRLMAHLKAQNLKLFKSHRFEWSNKQLIDESLLEPKKTKSDDSNSDNFDECNCALGKQCCVHVNCIDDNSIYQVDTKCLDICPMFYSQVYEQVNVYFPMKKWKKRKNYEKFEGNVENSCIETKYFVHWLEAK</sequence>
<reference evidence="2" key="1">
    <citation type="submission" date="2022-11" db="UniProtKB">
        <authorList>
            <consortium name="WormBaseParasite"/>
        </authorList>
    </citation>
    <scope>IDENTIFICATION</scope>
</reference>